<organism evidence="1 2">
    <name type="scientific">Candidatus Desulfosporosinus infrequens</name>
    <dbReference type="NCBI Taxonomy" id="2043169"/>
    <lineage>
        <taxon>Bacteria</taxon>
        <taxon>Bacillati</taxon>
        <taxon>Bacillota</taxon>
        <taxon>Clostridia</taxon>
        <taxon>Eubacteriales</taxon>
        <taxon>Desulfitobacteriaceae</taxon>
        <taxon>Desulfosporosinus</taxon>
    </lineage>
</organism>
<protein>
    <submittedName>
        <fullName evidence="1">Uncharacterized protein</fullName>
    </submittedName>
</protein>
<evidence type="ECO:0000313" key="1">
    <source>
        <dbReference type="EMBL" id="SPF54621.1"/>
    </source>
</evidence>
<proteinExistence type="predicted"/>
<reference evidence="2" key="1">
    <citation type="submission" date="2018-02" db="EMBL/GenBank/DDBJ databases">
        <authorList>
            <person name="Hausmann B."/>
        </authorList>
    </citation>
    <scope>NUCLEOTIDE SEQUENCE [LARGE SCALE GENOMIC DNA]</scope>
    <source>
        <strain evidence="2">Peat soil MAG SbF1</strain>
    </source>
</reference>
<dbReference type="Proteomes" id="UP000238916">
    <property type="component" value="Unassembled WGS sequence"/>
</dbReference>
<sequence>MSYKKTAFLIDRGKIFYSATLYLILIGQRKDLYPTPENAFSLKPNSAVNFP</sequence>
<name>A0A2U3LRQ2_9FIRM</name>
<dbReference type="AlphaFoldDB" id="A0A2U3LRQ2"/>
<evidence type="ECO:0000313" key="2">
    <source>
        <dbReference type="Proteomes" id="UP000238916"/>
    </source>
</evidence>
<dbReference type="EMBL" id="OMOF01000755">
    <property type="protein sequence ID" value="SPF54621.1"/>
    <property type="molecule type" value="Genomic_DNA"/>
</dbReference>
<accession>A0A2U3LRQ2</accession>
<gene>
    <name evidence="1" type="ORF">SBF1_7790003</name>
</gene>